<evidence type="ECO:0000259" key="1">
    <source>
        <dbReference type="SMART" id="SM00479"/>
    </source>
</evidence>
<dbReference type="GO" id="GO:0045004">
    <property type="term" value="P:DNA replication proofreading"/>
    <property type="evidence" value="ECO:0007669"/>
    <property type="project" value="TreeGrafter"/>
</dbReference>
<dbReference type="NCBIfam" id="TIGR00573">
    <property type="entry name" value="dnaq"/>
    <property type="match status" value="1"/>
</dbReference>
<comment type="caution">
    <text evidence="2">The sequence shown here is derived from an EMBL/GenBank/DDBJ whole genome shotgun (WGS) entry which is preliminary data.</text>
</comment>
<dbReference type="CDD" id="cd06127">
    <property type="entry name" value="DEDDh"/>
    <property type="match status" value="1"/>
</dbReference>
<proteinExistence type="predicted"/>
<dbReference type="SMART" id="SM00479">
    <property type="entry name" value="EXOIII"/>
    <property type="match status" value="1"/>
</dbReference>
<dbReference type="InterPro" id="IPR026881">
    <property type="entry name" value="WYL_dom"/>
</dbReference>
<dbReference type="InterPro" id="IPR006054">
    <property type="entry name" value="DnaQ"/>
</dbReference>
<dbReference type="Gene3D" id="3.30.420.10">
    <property type="entry name" value="Ribonuclease H-like superfamily/Ribonuclease H"/>
    <property type="match status" value="1"/>
</dbReference>
<dbReference type="Pfam" id="PF00929">
    <property type="entry name" value="RNase_T"/>
    <property type="match status" value="1"/>
</dbReference>
<dbReference type="FunFam" id="3.30.420.10:FF:000045">
    <property type="entry name" value="3'-5' exonuclease DinG"/>
    <property type="match status" value="1"/>
</dbReference>
<feature type="domain" description="Exonuclease" evidence="1">
    <location>
        <begin position="19"/>
        <end position="192"/>
    </location>
</feature>
<dbReference type="Pfam" id="PF13280">
    <property type="entry name" value="WYL"/>
    <property type="match status" value="1"/>
</dbReference>
<dbReference type="SUPFAM" id="SSF53098">
    <property type="entry name" value="Ribonuclease H-like"/>
    <property type="match status" value="1"/>
</dbReference>
<dbReference type="InterPro" id="IPR013520">
    <property type="entry name" value="Ribonucl_H"/>
</dbReference>
<evidence type="ECO:0000313" key="3">
    <source>
        <dbReference type="Proteomes" id="UP000178943"/>
    </source>
</evidence>
<dbReference type="GO" id="GO:0003677">
    <property type="term" value="F:DNA binding"/>
    <property type="evidence" value="ECO:0007669"/>
    <property type="project" value="InterPro"/>
</dbReference>
<protein>
    <recommendedName>
        <fullName evidence="1">Exonuclease domain-containing protein</fullName>
    </recommendedName>
</protein>
<gene>
    <name evidence="2" type="ORF">A2Y62_07745</name>
</gene>
<dbReference type="PANTHER" id="PTHR30231">
    <property type="entry name" value="DNA POLYMERASE III SUBUNIT EPSILON"/>
    <property type="match status" value="1"/>
</dbReference>
<dbReference type="InterPro" id="IPR036397">
    <property type="entry name" value="RNaseH_sf"/>
</dbReference>
<dbReference type="GO" id="GO:0005829">
    <property type="term" value="C:cytosol"/>
    <property type="evidence" value="ECO:0007669"/>
    <property type="project" value="TreeGrafter"/>
</dbReference>
<dbReference type="EMBL" id="MFGW01000205">
    <property type="protein sequence ID" value="OGF59938.1"/>
    <property type="molecule type" value="Genomic_DNA"/>
</dbReference>
<sequence>MELFHSRQSYLYTPLEELSFISIDTETTGLYPDKGDKICEIAAVLFHQKRKHFEPLGFFWYLINPLRSIPEETSQIHGITDEIIKYSPSFTDIIPSFLEFINNSILAAYNSDFDMYFINKELQNNGSEALSNPTIDVLKLARGFLQLSKYSLENVALNLNISFPQGLMKHGALGDAITNGKVFCTIITQLQSMGYIYLMDILKLLGEKRFEHQEMVIKITDAIFREKKLRIRYLSLQRSISDRLVLPKKIEERNKEYFLIAYCYVKNEERTFALNRILSWEIIG</sequence>
<accession>A0A1F5V9G1</accession>
<dbReference type="InterPro" id="IPR012337">
    <property type="entry name" value="RNaseH-like_sf"/>
</dbReference>
<reference evidence="2 3" key="1">
    <citation type="journal article" date="2016" name="Nat. Commun.">
        <title>Thousands of microbial genomes shed light on interconnected biogeochemical processes in an aquifer system.</title>
        <authorList>
            <person name="Anantharaman K."/>
            <person name="Brown C.T."/>
            <person name="Hug L.A."/>
            <person name="Sharon I."/>
            <person name="Castelle C.J."/>
            <person name="Probst A.J."/>
            <person name="Thomas B.C."/>
            <person name="Singh A."/>
            <person name="Wilkins M.J."/>
            <person name="Karaoz U."/>
            <person name="Brodie E.L."/>
            <person name="Williams K.H."/>
            <person name="Hubbard S.S."/>
            <person name="Banfield J.F."/>
        </authorList>
    </citation>
    <scope>NUCLEOTIDE SEQUENCE [LARGE SCALE GENOMIC DNA]</scope>
</reference>
<dbReference type="Proteomes" id="UP000178943">
    <property type="component" value="Unassembled WGS sequence"/>
</dbReference>
<dbReference type="AlphaFoldDB" id="A0A1F5V9G1"/>
<dbReference type="STRING" id="1817863.A2Y62_07745"/>
<name>A0A1F5V9G1_9BACT</name>
<organism evidence="2 3">
    <name type="scientific">Candidatus Fischerbacteria bacterium RBG_13_37_8</name>
    <dbReference type="NCBI Taxonomy" id="1817863"/>
    <lineage>
        <taxon>Bacteria</taxon>
        <taxon>Candidatus Fischeribacteriota</taxon>
    </lineage>
</organism>
<dbReference type="GO" id="GO:0008408">
    <property type="term" value="F:3'-5' exonuclease activity"/>
    <property type="evidence" value="ECO:0007669"/>
    <property type="project" value="TreeGrafter"/>
</dbReference>
<evidence type="ECO:0000313" key="2">
    <source>
        <dbReference type="EMBL" id="OGF59938.1"/>
    </source>
</evidence>
<dbReference type="PROSITE" id="PS52050">
    <property type="entry name" value="WYL"/>
    <property type="match status" value="1"/>
</dbReference>
<dbReference type="PANTHER" id="PTHR30231:SF41">
    <property type="entry name" value="DNA POLYMERASE III SUBUNIT EPSILON"/>
    <property type="match status" value="1"/>
</dbReference>
<dbReference type="GO" id="GO:0003887">
    <property type="term" value="F:DNA-directed DNA polymerase activity"/>
    <property type="evidence" value="ECO:0007669"/>
    <property type="project" value="InterPro"/>
</dbReference>